<keyword evidence="4" id="KW-1185">Reference proteome</keyword>
<feature type="transmembrane region" description="Helical" evidence="2">
    <location>
        <begin position="7"/>
        <end position="28"/>
    </location>
</feature>
<evidence type="ECO:0000313" key="3">
    <source>
        <dbReference type="EMBL" id="ATI16995.1"/>
    </source>
</evidence>
<feature type="region of interest" description="Disordered" evidence="1">
    <location>
        <begin position="83"/>
        <end position="107"/>
    </location>
</feature>
<name>A0A384X1D8_9CAUD</name>
<evidence type="ECO:0000313" key="4">
    <source>
        <dbReference type="Proteomes" id="UP000275089"/>
    </source>
</evidence>
<keyword evidence="2" id="KW-1133">Transmembrane helix</keyword>
<feature type="transmembrane region" description="Helical" evidence="2">
    <location>
        <begin position="34"/>
        <end position="55"/>
    </location>
</feature>
<dbReference type="Proteomes" id="UP000275089">
    <property type="component" value="Segment"/>
</dbReference>
<reference evidence="3 4" key="1">
    <citation type="submission" date="2017-08" db="EMBL/GenBank/DDBJ databases">
        <title>Genomic analysis reveals CRISPR-Cas mediated host-pathogen interaction between enterotoxigenic Escherichia coli and phages.</title>
        <authorList>
            <person name="Chakraborty S."/>
            <person name="Begum Y.A."/>
            <person name="Qadri F."/>
            <person name="Camilli A."/>
        </authorList>
    </citation>
    <scope>NUCLEOTIDE SEQUENCE [LARGE SCALE GENOMIC DNA]</scope>
</reference>
<evidence type="ECO:0000256" key="2">
    <source>
        <dbReference type="SAM" id="Phobius"/>
    </source>
</evidence>
<dbReference type="GeneID" id="55003937"/>
<organism evidence="3 4">
    <name type="scientific">Escherichia phage IMM-002</name>
    <dbReference type="NCBI Taxonomy" id="2041760"/>
    <lineage>
        <taxon>Viruses</taxon>
        <taxon>Duplodnaviria</taxon>
        <taxon>Heunggongvirae</taxon>
        <taxon>Uroviricota</taxon>
        <taxon>Caudoviricetes</taxon>
        <taxon>Autographivirales</taxon>
        <taxon>Autotranscriptaviridae</taxon>
        <taxon>Studiervirinae</taxon>
        <taxon>Kayfunavirus</taxon>
        <taxon>Kayfunavirus IMM002</taxon>
    </lineage>
</organism>
<keyword evidence="2" id="KW-0812">Transmembrane</keyword>
<sequence length="107" mass="11711">MKKVVQLVSLTCVGLVLYVSYLIPSLPWREISKVILLTLFSSVCLSVALLAIQALRDILNTTSSLAGSNRLAHLAEAERKIAARGKTKTSKCQCPECDWKSPYGGHH</sequence>
<proteinExistence type="predicted"/>
<protein>
    <submittedName>
        <fullName evidence="3">Uncharacterized protein</fullName>
    </submittedName>
</protein>
<dbReference type="RefSeq" id="YP_009812864.1">
    <property type="nucleotide sequence ID" value="NC_048071.1"/>
</dbReference>
<evidence type="ECO:0000256" key="1">
    <source>
        <dbReference type="SAM" id="MobiDB-lite"/>
    </source>
</evidence>
<dbReference type="KEGG" id="vg:55003937"/>
<accession>A0A384X1D8</accession>
<keyword evidence="2" id="KW-0472">Membrane</keyword>
<dbReference type="EMBL" id="MF630921">
    <property type="protein sequence ID" value="ATI16995.1"/>
    <property type="molecule type" value="Genomic_DNA"/>
</dbReference>